<reference evidence="3" key="1">
    <citation type="submission" date="2025-08" db="UniProtKB">
        <authorList>
            <consortium name="RefSeq"/>
        </authorList>
    </citation>
    <scope>IDENTIFICATION</scope>
    <source>
        <tissue evidence="3">Whole blood</tissue>
    </source>
</reference>
<dbReference type="RefSeq" id="XP_040488308.1">
    <property type="nucleotide sequence ID" value="XM_040632374.1"/>
</dbReference>
<feature type="region of interest" description="Disordered" evidence="1">
    <location>
        <begin position="104"/>
        <end position="123"/>
    </location>
</feature>
<accession>A0A8M1FY61</accession>
<dbReference type="KEGG" id="umr:121103229"/>
<protein>
    <submittedName>
        <fullName evidence="3">Basic proline-rich protein-like</fullName>
    </submittedName>
</protein>
<gene>
    <name evidence="3" type="primary">LOC121103229</name>
</gene>
<feature type="compositionally biased region" description="Basic and acidic residues" evidence="1">
    <location>
        <begin position="313"/>
        <end position="328"/>
    </location>
</feature>
<dbReference type="Proteomes" id="UP000261680">
    <property type="component" value="Unplaced"/>
</dbReference>
<evidence type="ECO:0000313" key="3">
    <source>
        <dbReference type="RefSeq" id="XP_040488308.1"/>
    </source>
</evidence>
<keyword evidence="2" id="KW-1185">Reference proteome</keyword>
<evidence type="ECO:0000256" key="1">
    <source>
        <dbReference type="SAM" id="MobiDB-lite"/>
    </source>
</evidence>
<feature type="compositionally biased region" description="Pro residues" evidence="1">
    <location>
        <begin position="242"/>
        <end position="256"/>
    </location>
</feature>
<evidence type="ECO:0000313" key="2">
    <source>
        <dbReference type="Proteomes" id="UP000261680"/>
    </source>
</evidence>
<dbReference type="AlphaFoldDB" id="A0A8M1FY61"/>
<feature type="compositionally biased region" description="Low complexity" evidence="1">
    <location>
        <begin position="191"/>
        <end position="208"/>
    </location>
</feature>
<sequence length="328" mass="35399">MLPPDAPELRPAVLGGRRPPPPQTEPQPPALPAPTTRVQDSHLLVVLKSWSRSPPRGRSGAAPLTFAQCILFPYNWIFLKAWQFPRAGWACSKPGFLRFSGQTPSWARGTGNEEPGPDSPRPLPVLWAAPSSVLQLRRRRRSCCVTFALPRLLPPRGPQLQPLPPFARRPLAWEIIPRPHRPGGEGGEGVRPAAHPGSSSGSSAPTGRGRVGRAALGPHCLQDQELEGDAPELRPAVLGGRRPPPPQTEPQPPALPAPTTRVQDSHLLVVLKSWSRSPPRGRSGHSPRRAGFSEPVNLTPAPPGGSIPQAQLHRGDRNNNKKPTESPP</sequence>
<name>A0A8M1FY61_URSMA</name>
<feature type="region of interest" description="Disordered" evidence="1">
    <location>
        <begin position="177"/>
        <end position="328"/>
    </location>
</feature>
<feature type="compositionally biased region" description="Pro residues" evidence="1">
    <location>
        <begin position="18"/>
        <end position="32"/>
    </location>
</feature>
<organism evidence="2 3">
    <name type="scientific">Ursus maritimus</name>
    <name type="common">Polar bear</name>
    <name type="synonym">Thalarctos maritimus</name>
    <dbReference type="NCBI Taxonomy" id="29073"/>
    <lineage>
        <taxon>Eukaryota</taxon>
        <taxon>Metazoa</taxon>
        <taxon>Chordata</taxon>
        <taxon>Craniata</taxon>
        <taxon>Vertebrata</taxon>
        <taxon>Euteleostomi</taxon>
        <taxon>Mammalia</taxon>
        <taxon>Eutheria</taxon>
        <taxon>Laurasiatheria</taxon>
        <taxon>Carnivora</taxon>
        <taxon>Caniformia</taxon>
        <taxon>Ursidae</taxon>
        <taxon>Ursus</taxon>
    </lineage>
</organism>
<proteinExistence type="predicted"/>
<dbReference type="GeneID" id="121103229"/>
<feature type="region of interest" description="Disordered" evidence="1">
    <location>
        <begin position="1"/>
        <end position="36"/>
    </location>
</feature>